<name>A0A0D0AA59_9AGAM</name>
<gene>
    <name evidence="1" type="ORF">PISMIDRAFT_670144</name>
</gene>
<keyword evidence="2" id="KW-1185">Reference proteome</keyword>
<accession>A0A0D0AA59</accession>
<protein>
    <submittedName>
        <fullName evidence="1">Uncharacterized protein</fullName>
    </submittedName>
</protein>
<proteinExistence type="predicted"/>
<evidence type="ECO:0000313" key="2">
    <source>
        <dbReference type="Proteomes" id="UP000054018"/>
    </source>
</evidence>
<reference evidence="2" key="2">
    <citation type="submission" date="2015-01" db="EMBL/GenBank/DDBJ databases">
        <title>Evolutionary Origins and Diversification of the Mycorrhizal Mutualists.</title>
        <authorList>
            <consortium name="DOE Joint Genome Institute"/>
            <consortium name="Mycorrhizal Genomics Consortium"/>
            <person name="Kohler A."/>
            <person name="Kuo A."/>
            <person name="Nagy L.G."/>
            <person name="Floudas D."/>
            <person name="Copeland A."/>
            <person name="Barry K.W."/>
            <person name="Cichocki N."/>
            <person name="Veneault-Fourrey C."/>
            <person name="LaButti K."/>
            <person name="Lindquist E.A."/>
            <person name="Lipzen A."/>
            <person name="Lundell T."/>
            <person name="Morin E."/>
            <person name="Murat C."/>
            <person name="Riley R."/>
            <person name="Ohm R."/>
            <person name="Sun H."/>
            <person name="Tunlid A."/>
            <person name="Henrissat B."/>
            <person name="Grigoriev I.V."/>
            <person name="Hibbett D.S."/>
            <person name="Martin F."/>
        </authorList>
    </citation>
    <scope>NUCLEOTIDE SEQUENCE [LARGE SCALE GENOMIC DNA]</scope>
    <source>
        <strain evidence="2">441</strain>
    </source>
</reference>
<dbReference type="EMBL" id="KN833685">
    <property type="protein sequence ID" value="KIK31157.1"/>
    <property type="molecule type" value="Genomic_DNA"/>
</dbReference>
<dbReference type="AlphaFoldDB" id="A0A0D0AA59"/>
<dbReference type="HOGENOM" id="CLU_2184992_0_0_1"/>
<organism evidence="1 2">
    <name type="scientific">Pisolithus microcarpus 441</name>
    <dbReference type="NCBI Taxonomy" id="765257"/>
    <lineage>
        <taxon>Eukaryota</taxon>
        <taxon>Fungi</taxon>
        <taxon>Dikarya</taxon>
        <taxon>Basidiomycota</taxon>
        <taxon>Agaricomycotina</taxon>
        <taxon>Agaricomycetes</taxon>
        <taxon>Agaricomycetidae</taxon>
        <taxon>Boletales</taxon>
        <taxon>Sclerodermatineae</taxon>
        <taxon>Pisolithaceae</taxon>
        <taxon>Pisolithus</taxon>
    </lineage>
</organism>
<evidence type="ECO:0000313" key="1">
    <source>
        <dbReference type="EMBL" id="KIK31157.1"/>
    </source>
</evidence>
<reference evidence="1 2" key="1">
    <citation type="submission" date="2014-04" db="EMBL/GenBank/DDBJ databases">
        <authorList>
            <consortium name="DOE Joint Genome Institute"/>
            <person name="Kuo A."/>
            <person name="Kohler A."/>
            <person name="Costa M.D."/>
            <person name="Nagy L.G."/>
            <person name="Floudas D."/>
            <person name="Copeland A."/>
            <person name="Barry K.W."/>
            <person name="Cichocki N."/>
            <person name="Veneault-Fourrey C."/>
            <person name="LaButti K."/>
            <person name="Lindquist E.A."/>
            <person name="Lipzen A."/>
            <person name="Lundell T."/>
            <person name="Morin E."/>
            <person name="Murat C."/>
            <person name="Sun H."/>
            <person name="Tunlid A."/>
            <person name="Henrissat B."/>
            <person name="Grigoriev I.V."/>
            <person name="Hibbett D.S."/>
            <person name="Martin F."/>
            <person name="Nordberg H.P."/>
            <person name="Cantor M.N."/>
            <person name="Hua S.X."/>
        </authorList>
    </citation>
    <scope>NUCLEOTIDE SEQUENCE [LARGE SCALE GENOMIC DNA]</scope>
    <source>
        <strain evidence="1 2">441</strain>
    </source>
</reference>
<dbReference type="Proteomes" id="UP000054018">
    <property type="component" value="Unassembled WGS sequence"/>
</dbReference>
<sequence>MPSQTWTWYSKKGSRVDTPNYWHARTWYLIAHFGVIWAELQCQVSPTSAIATPSLEWLVTQSFRFGLDASTVAPGAGWLPNTLSFWKVLAEVPIPAVRRALKNKCYGDR</sequence>